<comment type="caution">
    <text evidence="1">The sequence shown here is derived from an EMBL/GenBank/DDBJ whole genome shotgun (WGS) entry which is preliminary data.</text>
</comment>
<protein>
    <submittedName>
        <fullName evidence="1">Uncharacterized protein</fullName>
    </submittedName>
</protein>
<dbReference type="EMBL" id="BPLR01008155">
    <property type="protein sequence ID" value="GIY22481.1"/>
    <property type="molecule type" value="Genomic_DNA"/>
</dbReference>
<accession>A0AAV4RQ63</accession>
<sequence length="94" mass="10846">MTLPPPEYLYSHVKWNRFVEMLMLVLVPGNTRGVVSVHFLFPMVVVHQTEITYAIRKRTEVTRTETSEVQMTTGGYPHKASCFPISWMPQLLHG</sequence>
<name>A0AAV4RQ63_CAEEX</name>
<dbReference type="Proteomes" id="UP001054945">
    <property type="component" value="Unassembled WGS sequence"/>
</dbReference>
<reference evidence="1 2" key="1">
    <citation type="submission" date="2021-06" db="EMBL/GenBank/DDBJ databases">
        <title>Caerostris extrusa draft genome.</title>
        <authorList>
            <person name="Kono N."/>
            <person name="Arakawa K."/>
        </authorList>
    </citation>
    <scope>NUCLEOTIDE SEQUENCE [LARGE SCALE GENOMIC DNA]</scope>
</reference>
<proteinExistence type="predicted"/>
<dbReference type="AlphaFoldDB" id="A0AAV4RQ63"/>
<evidence type="ECO:0000313" key="2">
    <source>
        <dbReference type="Proteomes" id="UP001054945"/>
    </source>
</evidence>
<organism evidence="1 2">
    <name type="scientific">Caerostris extrusa</name>
    <name type="common">Bark spider</name>
    <name type="synonym">Caerostris bankana</name>
    <dbReference type="NCBI Taxonomy" id="172846"/>
    <lineage>
        <taxon>Eukaryota</taxon>
        <taxon>Metazoa</taxon>
        <taxon>Ecdysozoa</taxon>
        <taxon>Arthropoda</taxon>
        <taxon>Chelicerata</taxon>
        <taxon>Arachnida</taxon>
        <taxon>Araneae</taxon>
        <taxon>Araneomorphae</taxon>
        <taxon>Entelegynae</taxon>
        <taxon>Araneoidea</taxon>
        <taxon>Araneidae</taxon>
        <taxon>Caerostris</taxon>
    </lineage>
</organism>
<gene>
    <name evidence="1" type="ORF">CEXT_409631</name>
</gene>
<keyword evidence="2" id="KW-1185">Reference proteome</keyword>
<evidence type="ECO:0000313" key="1">
    <source>
        <dbReference type="EMBL" id="GIY22481.1"/>
    </source>
</evidence>